<dbReference type="RefSeq" id="WP_051482146.1">
    <property type="nucleotide sequence ID" value="NZ_CP007264.1"/>
</dbReference>
<evidence type="ECO:0000256" key="1">
    <source>
        <dbReference type="SAM" id="Phobius"/>
    </source>
</evidence>
<protein>
    <submittedName>
        <fullName evidence="2">Uncharacterized protein</fullName>
    </submittedName>
</protein>
<dbReference type="eggNOG" id="arCOG10058">
    <property type="taxonomic scope" value="Archaea"/>
</dbReference>
<dbReference type="HOGENOM" id="CLU_1559568_0_0_2"/>
<reference evidence="2 3" key="1">
    <citation type="submission" date="2014-02" db="EMBL/GenBank/DDBJ databases">
        <title>Genome Sequence of an Hyperthermophilic Archaeon, Thermococcus nautili 30-1, producing viral vesicles.</title>
        <authorList>
            <person name="Oberto J."/>
            <person name="Gaudin M."/>
            <person name="Cossu M."/>
            <person name="Gorlas A."/>
            <person name="Slesarev A."/>
            <person name="Marguet E."/>
            <person name="Forterre P."/>
        </authorList>
    </citation>
    <scope>NUCLEOTIDE SEQUENCE [LARGE SCALE GENOMIC DNA]</scope>
    <source>
        <strain evidence="2 3">30-1</strain>
    </source>
</reference>
<dbReference type="Proteomes" id="UP000019434">
    <property type="component" value="Chromosome"/>
</dbReference>
<proteinExistence type="predicted"/>
<keyword evidence="1" id="KW-0812">Transmembrane</keyword>
<dbReference type="EMBL" id="CP007264">
    <property type="protein sequence ID" value="AHL21933.1"/>
    <property type="molecule type" value="Genomic_DNA"/>
</dbReference>
<feature type="transmembrane region" description="Helical" evidence="1">
    <location>
        <begin position="136"/>
        <end position="152"/>
    </location>
</feature>
<keyword evidence="1" id="KW-0472">Membrane</keyword>
<keyword evidence="1" id="KW-1133">Transmembrane helix</keyword>
<dbReference type="AlphaFoldDB" id="W8NRT1"/>
<dbReference type="OrthoDB" id="99193at2157"/>
<gene>
    <name evidence="2" type="ORF">BD01_0306</name>
</gene>
<sequence length="171" mass="19430">MVKAKFVVRYFVVDSRDVDVRKLAGTYIALPSPDVESLYWALYQILMSESSATVIKTPEDIYYVAEGAHVIKNAKESYEFIIRRENGLRRVAEEILGVKRLKLDTVVNIVQAALWGLAILLGYLGYKNDALNEVSSYMALLFLLSGVIENFRRGYKKRERVRASAPHHASE</sequence>
<evidence type="ECO:0000313" key="3">
    <source>
        <dbReference type="Proteomes" id="UP000019434"/>
    </source>
</evidence>
<dbReference type="GeneID" id="25384372"/>
<keyword evidence="3" id="KW-1185">Reference proteome</keyword>
<accession>W8NRT1</accession>
<feature type="transmembrane region" description="Helical" evidence="1">
    <location>
        <begin position="105"/>
        <end position="124"/>
    </location>
</feature>
<name>W8NRT1_9EURY</name>
<dbReference type="KEGG" id="tnu:BD01_0306"/>
<organism evidence="2 3">
    <name type="scientific">Thermococcus nautili</name>
    <dbReference type="NCBI Taxonomy" id="195522"/>
    <lineage>
        <taxon>Archaea</taxon>
        <taxon>Methanobacteriati</taxon>
        <taxon>Methanobacteriota</taxon>
        <taxon>Thermococci</taxon>
        <taxon>Thermococcales</taxon>
        <taxon>Thermococcaceae</taxon>
        <taxon>Thermococcus</taxon>
    </lineage>
</organism>
<evidence type="ECO:0000313" key="2">
    <source>
        <dbReference type="EMBL" id="AHL21933.1"/>
    </source>
</evidence>
<dbReference type="STRING" id="195522.BD01_0306"/>